<dbReference type="SUPFAM" id="SSF52777">
    <property type="entry name" value="CoA-dependent acyltransferases"/>
    <property type="match status" value="1"/>
</dbReference>
<dbReference type="InterPro" id="IPR001242">
    <property type="entry name" value="Condensation_dom"/>
</dbReference>
<evidence type="ECO:0000313" key="2">
    <source>
        <dbReference type="EMBL" id="PQM44400.1"/>
    </source>
</evidence>
<proteinExistence type="predicted"/>
<feature type="domain" description="Condensation" evidence="1">
    <location>
        <begin position="3"/>
        <end position="225"/>
    </location>
</feature>
<dbReference type="Gene3D" id="3.40.50.12780">
    <property type="entry name" value="N-terminal domain of ligase-like"/>
    <property type="match status" value="1"/>
</dbReference>
<dbReference type="Gene3D" id="3.30.559.30">
    <property type="entry name" value="Nonribosomal peptide synthetase, condensation domain"/>
    <property type="match status" value="1"/>
</dbReference>
<evidence type="ECO:0000259" key="1">
    <source>
        <dbReference type="Pfam" id="PF00668"/>
    </source>
</evidence>
<gene>
    <name evidence="2" type="primary">lgrD_4</name>
    <name evidence="2" type="ORF">C1Y40_05440</name>
</gene>
<reference evidence="2 3" key="1">
    <citation type="journal article" date="2017" name="Int. J. Syst. Evol. Microbiol.">
        <title>Mycobacterium talmoniae sp. nov., a slowly growing mycobacterium isolated from human respiratory samples.</title>
        <authorList>
            <person name="Davidson R.M."/>
            <person name="DeGroote M.A."/>
            <person name="Marola J.L."/>
            <person name="Buss S."/>
            <person name="Jones V."/>
            <person name="McNeil M.R."/>
            <person name="Freifeld A.G."/>
            <person name="Elaine Epperson L."/>
            <person name="Hasan N.A."/>
            <person name="Jackson M."/>
            <person name="Iwen P.C."/>
            <person name="Salfinger M."/>
            <person name="Strong M."/>
        </authorList>
    </citation>
    <scope>NUCLEOTIDE SEQUENCE [LARGE SCALE GENOMIC DNA]</scope>
    <source>
        <strain evidence="2 3">ATCC BAA-2683</strain>
    </source>
</reference>
<dbReference type="GO" id="GO:0043041">
    <property type="term" value="P:amino acid activation for nonribosomal peptide biosynthetic process"/>
    <property type="evidence" value="ECO:0007669"/>
    <property type="project" value="TreeGrafter"/>
</dbReference>
<dbReference type="EMBL" id="PPEA01000817">
    <property type="protein sequence ID" value="PQM44400.1"/>
    <property type="molecule type" value="Genomic_DNA"/>
</dbReference>
<dbReference type="Proteomes" id="UP000238296">
    <property type="component" value="Unassembled WGS sequence"/>
</dbReference>
<dbReference type="GO" id="GO:0005829">
    <property type="term" value="C:cytosol"/>
    <property type="evidence" value="ECO:0007669"/>
    <property type="project" value="TreeGrafter"/>
</dbReference>
<dbReference type="GO" id="GO:0044550">
    <property type="term" value="P:secondary metabolite biosynthetic process"/>
    <property type="evidence" value="ECO:0007669"/>
    <property type="project" value="TreeGrafter"/>
</dbReference>
<dbReference type="Pfam" id="PF00668">
    <property type="entry name" value="Condensation"/>
    <property type="match status" value="1"/>
</dbReference>
<evidence type="ECO:0000313" key="3">
    <source>
        <dbReference type="Proteomes" id="UP000238296"/>
    </source>
</evidence>
<dbReference type="InterPro" id="IPR042099">
    <property type="entry name" value="ANL_N_sf"/>
</dbReference>
<sequence>MHRFTLPADLAAGLREVARGVGATPYMTLLAAYATLLHRYTGHDDVLIGSPFACRDRVEMEGLVGYVTNPVVLRADLRGDPTFAALLGAVKETVLGALAHQDYPFPLLVERLRPSRDLSQTPLFQASFAWEQPRRFADGAAPGGAGFELDTIHVGQGGAAFDLTLQVADAGGEFTCVLQYNTDLFDDATIARRPATSPRCSGGVAAEPGRRVSQLPLLTDAERRQQAAWNDTRVCYDAPDCLHEMVAAAARRSPMAVAVSFDDQTLTYAELDAHATRWRLGCRASGWDRTASFRSCWTARPT</sequence>
<dbReference type="GO" id="GO:0031177">
    <property type="term" value="F:phosphopantetheine binding"/>
    <property type="evidence" value="ECO:0007669"/>
    <property type="project" value="TreeGrafter"/>
</dbReference>
<dbReference type="Gene3D" id="3.30.559.10">
    <property type="entry name" value="Chloramphenicol acetyltransferase-like domain"/>
    <property type="match status" value="1"/>
</dbReference>
<accession>A0A2S8BCL2</accession>
<dbReference type="InterPro" id="IPR023213">
    <property type="entry name" value="CAT-like_dom_sf"/>
</dbReference>
<comment type="caution">
    <text evidence="2">The sequence shown here is derived from an EMBL/GenBank/DDBJ whole genome shotgun (WGS) entry which is preliminary data.</text>
</comment>
<dbReference type="AlphaFoldDB" id="A0A2S8BCL2"/>
<dbReference type="SUPFAM" id="SSF56801">
    <property type="entry name" value="Acetyl-CoA synthetase-like"/>
    <property type="match status" value="1"/>
</dbReference>
<organism evidence="2 3">
    <name type="scientific">Mycobacterium talmoniae</name>
    <dbReference type="NCBI Taxonomy" id="1858794"/>
    <lineage>
        <taxon>Bacteria</taxon>
        <taxon>Bacillati</taxon>
        <taxon>Actinomycetota</taxon>
        <taxon>Actinomycetes</taxon>
        <taxon>Mycobacteriales</taxon>
        <taxon>Mycobacteriaceae</taxon>
        <taxon>Mycobacterium</taxon>
    </lineage>
</organism>
<dbReference type="GO" id="GO:0008610">
    <property type="term" value="P:lipid biosynthetic process"/>
    <property type="evidence" value="ECO:0007669"/>
    <property type="project" value="UniProtKB-ARBA"/>
</dbReference>
<protein>
    <submittedName>
        <fullName evidence="2">Linear gramicidin synthase subunit D</fullName>
    </submittedName>
</protein>
<dbReference type="PANTHER" id="PTHR45527">
    <property type="entry name" value="NONRIBOSOMAL PEPTIDE SYNTHETASE"/>
    <property type="match status" value="1"/>
</dbReference>
<name>A0A2S8BCL2_9MYCO</name>
<dbReference type="GO" id="GO:0003824">
    <property type="term" value="F:catalytic activity"/>
    <property type="evidence" value="ECO:0007669"/>
    <property type="project" value="InterPro"/>
</dbReference>
<dbReference type="PANTHER" id="PTHR45527:SF1">
    <property type="entry name" value="FATTY ACID SYNTHASE"/>
    <property type="match status" value="1"/>
</dbReference>